<comment type="caution">
    <text evidence="9">The sequence shown here is derived from an EMBL/GenBank/DDBJ whole genome shotgun (WGS) entry which is preliminary data.</text>
</comment>
<dbReference type="PANTHER" id="PTHR21443">
    <property type="entry name" value="CONSERVED OLIGOMERIC GOLGI COMPLEX COMPONENT 7"/>
    <property type="match status" value="1"/>
</dbReference>
<dbReference type="InterPro" id="IPR019335">
    <property type="entry name" value="COG7"/>
</dbReference>
<comment type="subcellular location">
    <subcellularLocation>
        <location evidence="1">Golgi apparatus membrane</location>
        <topology evidence="1">Peripheral membrane protein</topology>
    </subcellularLocation>
</comment>
<evidence type="ECO:0000256" key="3">
    <source>
        <dbReference type="ARBA" id="ARBA00020984"/>
    </source>
</evidence>
<keyword evidence="5" id="KW-0653">Protein transport</keyword>
<accession>A0AAW1T7K6</accession>
<dbReference type="PANTHER" id="PTHR21443:SF0">
    <property type="entry name" value="CONSERVED OLIGOMERIC GOLGI COMPLEX SUBUNIT 7"/>
    <property type="match status" value="1"/>
</dbReference>
<dbReference type="GO" id="GO:0006890">
    <property type="term" value="P:retrograde vesicle-mediated transport, Golgi to endoplasmic reticulum"/>
    <property type="evidence" value="ECO:0007669"/>
    <property type="project" value="TreeGrafter"/>
</dbReference>
<dbReference type="AlphaFoldDB" id="A0AAW1T7K6"/>
<dbReference type="EMBL" id="JALJOV010000293">
    <property type="protein sequence ID" value="KAK9865012.1"/>
    <property type="molecule type" value="Genomic_DNA"/>
</dbReference>
<dbReference type="GO" id="GO:0006886">
    <property type="term" value="P:intracellular protein transport"/>
    <property type="evidence" value="ECO:0007669"/>
    <property type="project" value="InterPro"/>
</dbReference>
<dbReference type="Proteomes" id="UP001485043">
    <property type="component" value="Unassembled WGS sequence"/>
</dbReference>
<evidence type="ECO:0000256" key="4">
    <source>
        <dbReference type="ARBA" id="ARBA00022448"/>
    </source>
</evidence>
<keyword evidence="6" id="KW-0333">Golgi apparatus</keyword>
<organism evidence="9 10">
    <name type="scientific">Apatococcus fuscideae</name>
    <dbReference type="NCBI Taxonomy" id="2026836"/>
    <lineage>
        <taxon>Eukaryota</taxon>
        <taxon>Viridiplantae</taxon>
        <taxon>Chlorophyta</taxon>
        <taxon>core chlorophytes</taxon>
        <taxon>Trebouxiophyceae</taxon>
        <taxon>Chlorellales</taxon>
        <taxon>Chlorellaceae</taxon>
        <taxon>Apatococcus</taxon>
    </lineage>
</organism>
<sequence length="201" mass="21722">MADVEDFSTTDFSAKAWVNATCSIRPGEEPLERYLGELEMRLQLAAEDVEAGLTDRSQAALQLIPSAVHDVLRAQGDVVGLKAKVGVTLQQLDAARRLAAASVAGLAEIDAVKQRMEAAASTLKEATELSDLFNRIHTIFASGDLNRISETLASMRRSISLVQDVPEFRDSQARLQARGPSAGKRDFRTPRLGPVAVGFLC</sequence>
<dbReference type="GO" id="GO:0017119">
    <property type="term" value="C:Golgi transport complex"/>
    <property type="evidence" value="ECO:0007669"/>
    <property type="project" value="InterPro"/>
</dbReference>
<evidence type="ECO:0000256" key="6">
    <source>
        <dbReference type="ARBA" id="ARBA00023034"/>
    </source>
</evidence>
<evidence type="ECO:0000313" key="10">
    <source>
        <dbReference type="Proteomes" id="UP001485043"/>
    </source>
</evidence>
<name>A0AAW1T7K6_9CHLO</name>
<gene>
    <name evidence="9" type="ORF">WJX84_005766</name>
</gene>
<keyword evidence="4" id="KW-0813">Transport</keyword>
<evidence type="ECO:0000256" key="1">
    <source>
        <dbReference type="ARBA" id="ARBA00004395"/>
    </source>
</evidence>
<protein>
    <recommendedName>
        <fullName evidence="3">Conserved oligomeric Golgi complex subunit 7</fullName>
    </recommendedName>
    <alternativeName>
        <fullName evidence="8">Component of oligomeric Golgi complex 7</fullName>
    </alternativeName>
</protein>
<evidence type="ECO:0000256" key="8">
    <source>
        <dbReference type="ARBA" id="ARBA00031345"/>
    </source>
</evidence>
<comment type="similarity">
    <text evidence="2">Belongs to the COG7 family.</text>
</comment>
<dbReference type="GO" id="GO:0000139">
    <property type="term" value="C:Golgi membrane"/>
    <property type="evidence" value="ECO:0007669"/>
    <property type="project" value="UniProtKB-SubCell"/>
</dbReference>
<keyword evidence="7" id="KW-0472">Membrane</keyword>
<dbReference type="GO" id="GO:0007030">
    <property type="term" value="P:Golgi organization"/>
    <property type="evidence" value="ECO:0007669"/>
    <property type="project" value="TreeGrafter"/>
</dbReference>
<evidence type="ECO:0000256" key="5">
    <source>
        <dbReference type="ARBA" id="ARBA00022927"/>
    </source>
</evidence>
<proteinExistence type="inferred from homology"/>
<dbReference type="Pfam" id="PF10191">
    <property type="entry name" value="COG7"/>
    <property type="match status" value="1"/>
</dbReference>
<keyword evidence="10" id="KW-1185">Reference proteome</keyword>
<evidence type="ECO:0000256" key="2">
    <source>
        <dbReference type="ARBA" id="ARBA00005831"/>
    </source>
</evidence>
<evidence type="ECO:0000256" key="7">
    <source>
        <dbReference type="ARBA" id="ARBA00023136"/>
    </source>
</evidence>
<reference evidence="9 10" key="1">
    <citation type="journal article" date="2024" name="Nat. Commun.">
        <title>Phylogenomics reveals the evolutionary origins of lichenization in chlorophyte algae.</title>
        <authorList>
            <person name="Puginier C."/>
            <person name="Libourel C."/>
            <person name="Otte J."/>
            <person name="Skaloud P."/>
            <person name="Haon M."/>
            <person name="Grisel S."/>
            <person name="Petersen M."/>
            <person name="Berrin J.G."/>
            <person name="Delaux P.M."/>
            <person name="Dal Grande F."/>
            <person name="Keller J."/>
        </authorList>
    </citation>
    <scope>NUCLEOTIDE SEQUENCE [LARGE SCALE GENOMIC DNA]</scope>
    <source>
        <strain evidence="9 10">SAG 2523</strain>
    </source>
</reference>
<evidence type="ECO:0000313" key="9">
    <source>
        <dbReference type="EMBL" id="KAK9865012.1"/>
    </source>
</evidence>